<dbReference type="PANTHER" id="PTHR36194">
    <property type="entry name" value="S-LAYER-LIKE PROTEIN"/>
    <property type="match status" value="1"/>
</dbReference>
<keyword evidence="1" id="KW-0732">Signal</keyword>
<evidence type="ECO:0000313" key="3">
    <source>
        <dbReference type="EMBL" id="GHF63954.1"/>
    </source>
</evidence>
<keyword evidence="6" id="KW-1185">Reference proteome</keyword>
<name>A0A7W8KIY9_9DEIO</name>
<evidence type="ECO:0000259" key="2">
    <source>
        <dbReference type="Pfam" id="PF14326"/>
    </source>
</evidence>
<dbReference type="EMBL" id="BNAJ01000019">
    <property type="protein sequence ID" value="GHF63954.1"/>
    <property type="molecule type" value="Genomic_DNA"/>
</dbReference>
<evidence type="ECO:0000313" key="4">
    <source>
        <dbReference type="EMBL" id="MBB5379061.1"/>
    </source>
</evidence>
<reference evidence="6" key="2">
    <citation type="journal article" date="2019" name="Int. J. Syst. Evol. Microbiol.">
        <title>The Global Catalogue of Microorganisms (GCM) 10K type strain sequencing project: providing services to taxonomists for standard genome sequencing and annotation.</title>
        <authorList>
            <consortium name="The Broad Institute Genomics Platform"/>
            <consortium name="The Broad Institute Genome Sequencing Center for Infectious Disease"/>
            <person name="Wu L."/>
            <person name="Ma J."/>
        </authorList>
    </citation>
    <scope>NUCLEOTIDE SEQUENCE [LARGE SCALE GENOMIC DNA]</scope>
    <source>
        <strain evidence="6">CGMCC 1.18437</strain>
    </source>
</reference>
<dbReference type="PANTHER" id="PTHR36194:SF1">
    <property type="entry name" value="S-LAYER-LIKE PROTEIN"/>
    <property type="match status" value="1"/>
</dbReference>
<dbReference type="AlphaFoldDB" id="A0A7W8KIY9"/>
<proteinExistence type="predicted"/>
<protein>
    <submittedName>
        <fullName evidence="3">S-layer protein</fullName>
    </submittedName>
</protein>
<feature type="chain" id="PRO_5030813171" evidence="1">
    <location>
        <begin position="21"/>
        <end position="297"/>
    </location>
</feature>
<comment type="caution">
    <text evidence="4">The sequence shown here is derived from an EMBL/GenBank/DDBJ whole genome shotgun (WGS) entry which is preliminary data.</text>
</comment>
<reference evidence="3" key="1">
    <citation type="journal article" date="2014" name="Int. J. Syst. Evol. Microbiol.">
        <title>Complete genome of a new Firmicutes species belonging to the dominant human colonic microbiota ('Ruminococcus bicirculans') reveals two chromosomes and a selective capacity to utilize plant glucans.</title>
        <authorList>
            <consortium name="NISC Comparative Sequencing Program"/>
            <person name="Wegmann U."/>
            <person name="Louis P."/>
            <person name="Goesmann A."/>
            <person name="Henrissat B."/>
            <person name="Duncan S.H."/>
            <person name="Flint H.J."/>
        </authorList>
    </citation>
    <scope>NUCLEOTIDE SEQUENCE</scope>
    <source>
        <strain evidence="3">CGMCC 1.18437</strain>
    </source>
</reference>
<dbReference type="Proteomes" id="UP000539473">
    <property type="component" value="Unassembled WGS sequence"/>
</dbReference>
<sequence length="297" mass="31873">MKKRLALTVLGAALVAPAHAAPKISAQSIIVNPVPSPVNVRVWTDRDSSGTGTPDYAPGDKIRLYTSVAQDAYVYLFNVDPSGQIDLILPNRYQGGGNFLKAGAVKVFPGAGDGFTFDIAAPYGVNKVLALASRTPLNIDDIASFKSQQGSFASVSVQGQGQLAQALSIVVTPVPDNAWDSATAYYRVAARPVPLAVPVRPVPVQPAPVQPAPGAGIPWGAGREWAAMDPRTNLRQVHDEYVARLRVEGYVLVQSTQTRSEIRSEFRSARGGKAELRVRHRGNRILVTIERDGTERD</sequence>
<dbReference type="Pfam" id="PF14326">
    <property type="entry name" value="DUF4384"/>
    <property type="match status" value="1"/>
</dbReference>
<feature type="signal peptide" evidence="1">
    <location>
        <begin position="1"/>
        <end position="20"/>
    </location>
</feature>
<organism evidence="4 5">
    <name type="scientific">Deinococcus metalli</name>
    <dbReference type="NCBI Taxonomy" id="1141878"/>
    <lineage>
        <taxon>Bacteria</taxon>
        <taxon>Thermotogati</taxon>
        <taxon>Deinococcota</taxon>
        <taxon>Deinococci</taxon>
        <taxon>Deinococcales</taxon>
        <taxon>Deinococcaceae</taxon>
        <taxon>Deinococcus</taxon>
    </lineage>
</organism>
<evidence type="ECO:0000256" key="1">
    <source>
        <dbReference type="SAM" id="SignalP"/>
    </source>
</evidence>
<dbReference type="EMBL" id="JACHFK010000019">
    <property type="protein sequence ID" value="MBB5379061.1"/>
    <property type="molecule type" value="Genomic_DNA"/>
</dbReference>
<feature type="domain" description="DUF4384" evidence="2">
    <location>
        <begin position="56"/>
        <end position="136"/>
    </location>
</feature>
<dbReference type="Proteomes" id="UP000619376">
    <property type="component" value="Unassembled WGS sequence"/>
</dbReference>
<accession>A0A7W8KIY9</accession>
<reference evidence="3" key="4">
    <citation type="submission" date="2024-05" db="EMBL/GenBank/DDBJ databases">
        <authorList>
            <person name="Sun Q."/>
            <person name="Zhou Y."/>
        </authorList>
    </citation>
    <scope>NUCLEOTIDE SEQUENCE</scope>
    <source>
        <strain evidence="3">CGMCC 1.18437</strain>
    </source>
</reference>
<evidence type="ECO:0000313" key="6">
    <source>
        <dbReference type="Proteomes" id="UP000619376"/>
    </source>
</evidence>
<dbReference type="InterPro" id="IPR025493">
    <property type="entry name" value="DUF4384"/>
</dbReference>
<evidence type="ECO:0000313" key="5">
    <source>
        <dbReference type="Proteomes" id="UP000539473"/>
    </source>
</evidence>
<gene>
    <name evidence="3" type="ORF">GCM10017781_44870</name>
    <name evidence="4" type="ORF">HNQ07_004571</name>
</gene>
<dbReference type="RefSeq" id="WP_184116050.1">
    <property type="nucleotide sequence ID" value="NZ_BNAJ01000019.1"/>
</dbReference>
<reference evidence="4 5" key="3">
    <citation type="submission" date="2020-08" db="EMBL/GenBank/DDBJ databases">
        <title>Genomic Encyclopedia of Type Strains, Phase IV (KMG-IV): sequencing the most valuable type-strain genomes for metagenomic binning, comparative biology and taxonomic classification.</title>
        <authorList>
            <person name="Goeker M."/>
        </authorList>
    </citation>
    <scope>NUCLEOTIDE SEQUENCE [LARGE SCALE GENOMIC DNA]</scope>
    <source>
        <strain evidence="4 5">DSM 27521</strain>
    </source>
</reference>